<gene>
    <name evidence="2" type="ORF">I7I52_02624</name>
</gene>
<evidence type="ECO:0000313" key="3">
    <source>
        <dbReference type="Proteomes" id="UP000670092"/>
    </source>
</evidence>
<sequence>MQDNYHKVRSYHNEKIHPMSSLLLQQKKKKGKCF</sequence>
<reference evidence="2 3" key="1">
    <citation type="submission" date="2021-01" db="EMBL/GenBank/DDBJ databases">
        <title>Chromosome-level genome assembly of a human fungal pathogen reveals clustering of transcriptionally co-regulated genes.</title>
        <authorList>
            <person name="Voorhies M."/>
            <person name="Cohen S."/>
            <person name="Shea T.P."/>
            <person name="Petrus S."/>
            <person name="Munoz J.F."/>
            <person name="Poplawski S."/>
            <person name="Goldman W.E."/>
            <person name="Michael T."/>
            <person name="Cuomo C.A."/>
            <person name="Sil A."/>
            <person name="Beyhan S."/>
        </authorList>
    </citation>
    <scope>NUCLEOTIDE SEQUENCE [LARGE SCALE GENOMIC DNA]</scope>
    <source>
        <strain evidence="2 3">G184AR</strain>
    </source>
</reference>
<feature type="compositionally biased region" description="Basic and acidic residues" evidence="1">
    <location>
        <begin position="1"/>
        <end position="17"/>
    </location>
</feature>
<organism evidence="2 3">
    <name type="scientific">Ajellomyces capsulatus</name>
    <name type="common">Darling's disease fungus</name>
    <name type="synonym">Histoplasma capsulatum</name>
    <dbReference type="NCBI Taxonomy" id="5037"/>
    <lineage>
        <taxon>Eukaryota</taxon>
        <taxon>Fungi</taxon>
        <taxon>Dikarya</taxon>
        <taxon>Ascomycota</taxon>
        <taxon>Pezizomycotina</taxon>
        <taxon>Eurotiomycetes</taxon>
        <taxon>Eurotiomycetidae</taxon>
        <taxon>Onygenales</taxon>
        <taxon>Ajellomycetaceae</taxon>
        <taxon>Histoplasma</taxon>
    </lineage>
</organism>
<protein>
    <submittedName>
        <fullName evidence="2">Uncharacterized protein</fullName>
    </submittedName>
</protein>
<evidence type="ECO:0000313" key="2">
    <source>
        <dbReference type="EMBL" id="KAG5304334.1"/>
    </source>
</evidence>
<proteinExistence type="predicted"/>
<comment type="caution">
    <text evidence="2">The sequence shown here is derived from an EMBL/GenBank/DDBJ whole genome shotgun (WGS) entry which is preliminary data.</text>
</comment>
<accession>A0A8H7ZB32</accession>
<dbReference type="VEuPathDB" id="FungiDB:I7I52_02624"/>
<evidence type="ECO:0000256" key="1">
    <source>
        <dbReference type="SAM" id="MobiDB-lite"/>
    </source>
</evidence>
<dbReference type="EMBL" id="JAEVHI010000001">
    <property type="protein sequence ID" value="KAG5304334.1"/>
    <property type="molecule type" value="Genomic_DNA"/>
</dbReference>
<dbReference type="AlphaFoldDB" id="A0A8H7ZB32"/>
<dbReference type="Proteomes" id="UP000670092">
    <property type="component" value="Unassembled WGS sequence"/>
</dbReference>
<feature type="region of interest" description="Disordered" evidence="1">
    <location>
        <begin position="1"/>
        <end position="34"/>
    </location>
</feature>
<name>A0A8H7ZB32_AJECA</name>